<dbReference type="InterPro" id="IPR029063">
    <property type="entry name" value="SAM-dependent_MTases_sf"/>
</dbReference>
<gene>
    <name evidence="2" type="ORF">B0J11DRAFT_531224</name>
</gene>
<feature type="domain" description="Ribosomal RNA methyltransferase FtsJ" evidence="1">
    <location>
        <begin position="81"/>
        <end position="270"/>
    </location>
</feature>
<organism evidence="2 3">
    <name type="scientific">Dendryphion nanum</name>
    <dbReference type="NCBI Taxonomy" id="256645"/>
    <lineage>
        <taxon>Eukaryota</taxon>
        <taxon>Fungi</taxon>
        <taxon>Dikarya</taxon>
        <taxon>Ascomycota</taxon>
        <taxon>Pezizomycotina</taxon>
        <taxon>Dothideomycetes</taxon>
        <taxon>Pleosporomycetidae</taxon>
        <taxon>Pleosporales</taxon>
        <taxon>Torulaceae</taxon>
        <taxon>Dendryphion</taxon>
    </lineage>
</organism>
<protein>
    <recommendedName>
        <fullName evidence="1">Ribosomal RNA methyltransferase FtsJ domain-containing protein</fullName>
    </recommendedName>
</protein>
<dbReference type="AlphaFoldDB" id="A0A9P9DNT0"/>
<comment type="caution">
    <text evidence="2">The sequence shown here is derived from an EMBL/GenBank/DDBJ whole genome shotgun (WGS) entry which is preliminary data.</text>
</comment>
<reference evidence="2" key="1">
    <citation type="journal article" date="2021" name="Nat. Commun.">
        <title>Genetic determinants of endophytism in the Arabidopsis root mycobiome.</title>
        <authorList>
            <person name="Mesny F."/>
            <person name="Miyauchi S."/>
            <person name="Thiergart T."/>
            <person name="Pickel B."/>
            <person name="Atanasova L."/>
            <person name="Karlsson M."/>
            <person name="Huettel B."/>
            <person name="Barry K.W."/>
            <person name="Haridas S."/>
            <person name="Chen C."/>
            <person name="Bauer D."/>
            <person name="Andreopoulos W."/>
            <person name="Pangilinan J."/>
            <person name="LaButti K."/>
            <person name="Riley R."/>
            <person name="Lipzen A."/>
            <person name="Clum A."/>
            <person name="Drula E."/>
            <person name="Henrissat B."/>
            <person name="Kohler A."/>
            <person name="Grigoriev I.V."/>
            <person name="Martin F.M."/>
            <person name="Hacquard S."/>
        </authorList>
    </citation>
    <scope>NUCLEOTIDE SEQUENCE</scope>
    <source>
        <strain evidence="2">MPI-CAGE-CH-0243</strain>
    </source>
</reference>
<dbReference type="Proteomes" id="UP000700596">
    <property type="component" value="Unassembled WGS sequence"/>
</dbReference>
<evidence type="ECO:0000313" key="3">
    <source>
        <dbReference type="Proteomes" id="UP000700596"/>
    </source>
</evidence>
<name>A0A9P9DNT0_9PLEO</name>
<keyword evidence="3" id="KW-1185">Reference proteome</keyword>
<dbReference type="EMBL" id="JAGMWT010000009">
    <property type="protein sequence ID" value="KAH7122347.1"/>
    <property type="molecule type" value="Genomic_DNA"/>
</dbReference>
<dbReference type="SUPFAM" id="SSF53335">
    <property type="entry name" value="S-adenosyl-L-methionine-dependent methyltransferases"/>
    <property type="match status" value="1"/>
</dbReference>
<sequence length="348" mass="39510">MESTALLSTENQSHAHEAYLLTNETYKRLNSIRLQGWNAPAGDAHFQNRRAKTLSPNNKAKRYMFEMMQSIAAEMNSKTSAFEFESSAPKVLDLCMAPGGFLAYFLRMAPDGNADAITLPKTDGGHQIILPFGDRDERVRVTLADVTMFAAELGVRNVPNEHPEAGKLRRPWPYSEPSYDLVICDGQALWTQKLADYRQVGEQSRLFNSQLVLSLKRVRPGGTIIALLHKSHKWRTFALLQMFSKFSDVELFKSKRYHTEKSSFYLVAKNMRSHSDEAATAMEGFRRSWMRGTFPESCTLTDGEKDVPNLDVLWNDFGPKFFRLIEPVWEIQAAALENATWIRAGDTT</sequence>
<dbReference type="Gene3D" id="3.40.50.150">
    <property type="entry name" value="Vaccinia Virus protein VP39"/>
    <property type="match status" value="1"/>
</dbReference>
<dbReference type="GO" id="GO:0032259">
    <property type="term" value="P:methylation"/>
    <property type="evidence" value="ECO:0007669"/>
    <property type="project" value="InterPro"/>
</dbReference>
<evidence type="ECO:0000259" key="1">
    <source>
        <dbReference type="Pfam" id="PF01728"/>
    </source>
</evidence>
<dbReference type="Pfam" id="PF01728">
    <property type="entry name" value="FtsJ"/>
    <property type="match status" value="1"/>
</dbReference>
<proteinExistence type="predicted"/>
<evidence type="ECO:0000313" key="2">
    <source>
        <dbReference type="EMBL" id="KAH7122347.1"/>
    </source>
</evidence>
<dbReference type="InterPro" id="IPR002877">
    <property type="entry name" value="RNA_MeTrfase_FtsJ_dom"/>
</dbReference>
<dbReference type="GO" id="GO:0008168">
    <property type="term" value="F:methyltransferase activity"/>
    <property type="evidence" value="ECO:0007669"/>
    <property type="project" value="InterPro"/>
</dbReference>
<accession>A0A9P9DNT0</accession>
<dbReference type="OrthoDB" id="417125at2759"/>